<dbReference type="SUPFAM" id="SSF54236">
    <property type="entry name" value="Ubiquitin-like"/>
    <property type="match status" value="1"/>
</dbReference>
<dbReference type="Pfam" id="PF00788">
    <property type="entry name" value="RA"/>
    <property type="match status" value="1"/>
</dbReference>
<feature type="compositionally biased region" description="Polar residues" evidence="6">
    <location>
        <begin position="164"/>
        <end position="179"/>
    </location>
</feature>
<dbReference type="PANTHER" id="PTHR22738:SF9">
    <property type="entry name" value="RAS ASSOCIATION DOMAIN-CONTAINING PROTEIN 5"/>
    <property type="match status" value="1"/>
</dbReference>
<dbReference type="SMART" id="SM00109">
    <property type="entry name" value="C1"/>
    <property type="match status" value="1"/>
</dbReference>
<comment type="subcellular location">
    <subcellularLocation>
        <location evidence="1">Cytoplasm</location>
        <location evidence="1">Cytoskeleton</location>
    </subcellularLocation>
</comment>
<keyword evidence="4" id="KW-0862">Zinc</keyword>
<dbReference type="Gene3D" id="3.30.60.20">
    <property type="match status" value="1"/>
</dbReference>
<dbReference type="Gene3D" id="3.10.20.90">
    <property type="entry name" value="Phosphatidylinositol 3-kinase Catalytic Subunit, Chain A, domain 1"/>
    <property type="match status" value="1"/>
</dbReference>
<evidence type="ECO:0000256" key="5">
    <source>
        <dbReference type="ARBA" id="ARBA00023212"/>
    </source>
</evidence>
<dbReference type="InterPro" id="IPR029071">
    <property type="entry name" value="Ubiquitin-like_domsf"/>
</dbReference>
<dbReference type="PROSITE" id="PS50951">
    <property type="entry name" value="SARAH"/>
    <property type="match status" value="1"/>
</dbReference>
<evidence type="ECO:0000313" key="11">
    <source>
        <dbReference type="Proteomes" id="UP000005207"/>
    </source>
</evidence>
<reference evidence="10" key="2">
    <citation type="submission" date="2025-08" db="UniProtKB">
        <authorList>
            <consortium name="Ensembl"/>
        </authorList>
    </citation>
    <scope>IDENTIFICATION</scope>
</reference>
<dbReference type="Proteomes" id="UP000005207">
    <property type="component" value="Linkage group LG5"/>
</dbReference>
<dbReference type="Gene3D" id="1.20.5.110">
    <property type="match status" value="1"/>
</dbReference>
<dbReference type="GO" id="GO:0046872">
    <property type="term" value="F:metal ion binding"/>
    <property type="evidence" value="ECO:0007669"/>
    <property type="project" value="UniProtKB-KW"/>
</dbReference>
<organism evidence="10 11">
    <name type="scientific">Oreochromis niloticus</name>
    <name type="common">Nile tilapia</name>
    <name type="synonym">Tilapia nilotica</name>
    <dbReference type="NCBI Taxonomy" id="8128"/>
    <lineage>
        <taxon>Eukaryota</taxon>
        <taxon>Metazoa</taxon>
        <taxon>Chordata</taxon>
        <taxon>Craniata</taxon>
        <taxon>Vertebrata</taxon>
        <taxon>Euteleostomi</taxon>
        <taxon>Actinopterygii</taxon>
        <taxon>Neopterygii</taxon>
        <taxon>Teleostei</taxon>
        <taxon>Neoteleostei</taxon>
        <taxon>Acanthomorphata</taxon>
        <taxon>Ovalentaria</taxon>
        <taxon>Cichlomorphae</taxon>
        <taxon>Cichliformes</taxon>
        <taxon>Cichlidae</taxon>
        <taxon>African cichlids</taxon>
        <taxon>Pseudocrenilabrinae</taxon>
        <taxon>Oreochromini</taxon>
        <taxon>Oreochromis</taxon>
    </lineage>
</organism>
<evidence type="ECO:0000256" key="4">
    <source>
        <dbReference type="ARBA" id="ARBA00022833"/>
    </source>
</evidence>
<gene>
    <name evidence="10" type="primary">RASSF5</name>
    <name evidence="10" type="synonym">rassf5</name>
</gene>
<feature type="domain" description="Phorbol-ester/DAG-type" evidence="7">
    <location>
        <begin position="293"/>
        <end position="339"/>
    </location>
</feature>
<feature type="compositionally biased region" description="Basic and acidic residues" evidence="6">
    <location>
        <begin position="342"/>
        <end position="351"/>
    </location>
</feature>
<evidence type="ECO:0000313" key="10">
    <source>
        <dbReference type="Ensembl" id="ENSONIP00000074376.1"/>
    </source>
</evidence>
<dbReference type="PROSITE" id="PS50200">
    <property type="entry name" value="RA"/>
    <property type="match status" value="1"/>
</dbReference>
<feature type="domain" description="SARAH" evidence="9">
    <location>
        <begin position="550"/>
        <end position="597"/>
    </location>
</feature>
<dbReference type="PROSITE" id="PS50081">
    <property type="entry name" value="ZF_DAG_PE_2"/>
    <property type="match status" value="1"/>
</dbReference>
<feature type="region of interest" description="Disordered" evidence="6">
    <location>
        <begin position="342"/>
        <end position="382"/>
    </location>
</feature>
<name>A0A669ENA8_ORENI</name>
<dbReference type="InterPro" id="IPR046349">
    <property type="entry name" value="C1-like_sf"/>
</dbReference>
<dbReference type="SMART" id="SM00314">
    <property type="entry name" value="RA"/>
    <property type="match status" value="1"/>
</dbReference>
<dbReference type="Ensembl" id="ENSONIT00000036914.1">
    <property type="protein sequence ID" value="ENSONIP00000074376.1"/>
    <property type="gene ID" value="ENSONIG00000040816.1"/>
</dbReference>
<feature type="compositionally biased region" description="Basic and acidic residues" evidence="6">
    <location>
        <begin position="448"/>
        <end position="462"/>
    </location>
</feature>
<evidence type="ECO:0000259" key="8">
    <source>
        <dbReference type="PROSITE" id="PS50200"/>
    </source>
</evidence>
<feature type="region of interest" description="Disordered" evidence="6">
    <location>
        <begin position="424"/>
        <end position="464"/>
    </location>
</feature>
<keyword evidence="5" id="KW-0206">Cytoskeleton</keyword>
<dbReference type="SUPFAM" id="SSF57889">
    <property type="entry name" value="Cysteine-rich domain"/>
    <property type="match status" value="1"/>
</dbReference>
<dbReference type="CDD" id="cd21892">
    <property type="entry name" value="SARAH_RASSF5"/>
    <property type="match status" value="1"/>
</dbReference>
<dbReference type="FunCoup" id="A0A669ENA8">
    <property type="interactions" value="383"/>
</dbReference>
<evidence type="ECO:0000256" key="3">
    <source>
        <dbReference type="ARBA" id="ARBA00022723"/>
    </source>
</evidence>
<evidence type="ECO:0000256" key="1">
    <source>
        <dbReference type="ARBA" id="ARBA00004245"/>
    </source>
</evidence>
<dbReference type="GO" id="GO:0005874">
    <property type="term" value="C:microtubule"/>
    <property type="evidence" value="ECO:0007669"/>
    <property type="project" value="UniProtKB-KW"/>
</dbReference>
<dbReference type="InterPro" id="IPR002219">
    <property type="entry name" value="PKC_DAG/PE"/>
</dbReference>
<evidence type="ECO:0000259" key="9">
    <source>
        <dbReference type="PROSITE" id="PS50951"/>
    </source>
</evidence>
<keyword evidence="2" id="KW-0493">Microtubule</keyword>
<dbReference type="AlphaFoldDB" id="A0A669ENA8"/>
<dbReference type="GO" id="GO:0007165">
    <property type="term" value="P:signal transduction"/>
    <property type="evidence" value="ECO:0007669"/>
    <property type="project" value="InterPro"/>
</dbReference>
<feature type="domain" description="Ras-associating" evidence="8">
    <location>
        <begin position="462"/>
        <end position="548"/>
    </location>
</feature>
<feature type="region of interest" description="Disordered" evidence="6">
    <location>
        <begin position="103"/>
        <end position="258"/>
    </location>
</feature>
<dbReference type="InterPro" id="IPR000159">
    <property type="entry name" value="RA_dom"/>
</dbReference>
<dbReference type="Pfam" id="PF16517">
    <property type="entry name" value="Nore1-SARAH"/>
    <property type="match status" value="1"/>
</dbReference>
<dbReference type="InParanoid" id="A0A669ENA8"/>
<dbReference type="PROSITE" id="PS00479">
    <property type="entry name" value="ZF_DAG_PE_1"/>
    <property type="match status" value="1"/>
</dbReference>
<evidence type="ECO:0000256" key="6">
    <source>
        <dbReference type="SAM" id="MobiDB-lite"/>
    </source>
</evidence>
<keyword evidence="5" id="KW-0963">Cytoplasm</keyword>
<feature type="compositionally biased region" description="Basic and acidic residues" evidence="6">
    <location>
        <begin position="367"/>
        <end position="382"/>
    </location>
</feature>
<dbReference type="GeneTree" id="ENSGT00940000159288"/>
<sequence length="599" mass="66487">MRATIPRVFGEARSRHLKVSYPLRHYYRRDTAERAEFTVRARSENTHTDTPQTDEHTRAYRRGFDRIMASVSVVGQQPGPQFFGQLGGRKKTILPRKKSWEMFRRSSGSGEEDVSVTAGGDTGTVVRGGMMPGEGCGAPSAHSAPRSPEKQRDSGAGTAAGARQSHSGHITGDCSSNSYMDCHAKHTARGGRRSSSLKGPGTNVMPSESSGHKRVHRHRSATPADSVNGDGGRQSISLRHSAPGKSGGLPLERVTQGRTGVVKLARPEPHRMEAWSIFSQGTDPRVKTERGEGHRFEAKPVKQDWCDACSRQVTVEALKCQNCSYTCHLECKSKVQIDCNKRDREPEEAPSPRRHSSSTASQCRQNAAKEEEKGATKDLSEEEVRARIDKYNAQVTENGMKLASDGSYTGFIKVHLRLNRPVTVHGVDPSASEGASKQAGDRLQAPSKEQEATDSEHSEKRTSFYLPSDSVKQLHISSQTTTGEVIKGLLKKFMVLDDPRKFALYRQTHRDGQDLFQKLPLSDHPLLLRLIAGPDPEQLSFVLKENETGEVEWHAFSVPELQNFLVILQKEEAERIRAVEQKYTVYRKKLQQALEQHAP</sequence>
<evidence type="ECO:0000259" key="7">
    <source>
        <dbReference type="PROSITE" id="PS50081"/>
    </source>
</evidence>
<accession>A0A669ENA8</accession>
<reference evidence="11" key="1">
    <citation type="submission" date="2012-01" db="EMBL/GenBank/DDBJ databases">
        <title>The Genome Sequence of Oreochromis niloticus (Nile Tilapia).</title>
        <authorList>
            <consortium name="Broad Institute Genome Assembly Team"/>
            <consortium name="Broad Institute Sequencing Platform"/>
            <person name="Di Palma F."/>
            <person name="Johnson J."/>
            <person name="Lander E.S."/>
            <person name="Lindblad-Toh K."/>
        </authorList>
    </citation>
    <scope>NUCLEOTIDE SEQUENCE [LARGE SCALE GENOMIC DNA]</scope>
</reference>
<keyword evidence="11" id="KW-1185">Reference proteome</keyword>
<keyword evidence="3" id="KW-0479">Metal-binding</keyword>
<dbReference type="GO" id="GO:0005634">
    <property type="term" value="C:nucleus"/>
    <property type="evidence" value="ECO:0007669"/>
    <property type="project" value="TreeGrafter"/>
</dbReference>
<dbReference type="PANTHER" id="PTHR22738">
    <property type="entry name" value="RASSF"/>
    <property type="match status" value="1"/>
</dbReference>
<dbReference type="InterPro" id="IPR033614">
    <property type="entry name" value="RASSF1-6"/>
</dbReference>
<dbReference type="CDD" id="cd20886">
    <property type="entry name" value="C1_RASSF5"/>
    <property type="match status" value="1"/>
</dbReference>
<evidence type="ECO:0000256" key="2">
    <source>
        <dbReference type="ARBA" id="ARBA00022701"/>
    </source>
</evidence>
<dbReference type="InterPro" id="IPR011524">
    <property type="entry name" value="SARAH_dom"/>
</dbReference>
<protein>
    <submittedName>
        <fullName evidence="10">Ras association domain family member 5</fullName>
    </submittedName>
</protein>
<reference evidence="10" key="3">
    <citation type="submission" date="2025-09" db="UniProtKB">
        <authorList>
            <consortium name="Ensembl"/>
        </authorList>
    </citation>
    <scope>IDENTIFICATION</scope>
</reference>
<proteinExistence type="predicted"/>